<dbReference type="AlphaFoldDB" id="A0A7J8DHI1"/>
<name>A0A7J8DHI1_ROUAE</name>
<comment type="caution">
    <text evidence="2">The sequence shown here is derived from an EMBL/GenBank/DDBJ whole genome shotgun (WGS) entry which is preliminary data.</text>
</comment>
<evidence type="ECO:0000256" key="1">
    <source>
        <dbReference type="SAM" id="MobiDB-lite"/>
    </source>
</evidence>
<sequence>MCPAWAPASGQSQGFPAPVAASLCPSCPHWRQPGTGTSSAVGLGAAFTTARSVPSSFLNTEKELGWEPLRGSGREASEVAGEQRQERGREGRGPTAPLRVQHARPRLGPAGQDPAAAGRRSGRDREGRAQGQGATGTGRKSSPLPHMSTRPPRRISEAPAPSAHTHREAQLPSPRDRGAGPLGRPTGPRAGHWPRSRLKTRPQGARGGAVPTVPWDGGGRAPGRWTWDRLLAGPLGEWVEPGAGPGWTAHLGARRRRGEQAGRRRAGFAGTEGWMSPPQRRVGAGPPWGRGSQVRRGSSSEVRSGEHGQRLGVWVQDPLSGRCQGGK</sequence>
<feature type="region of interest" description="Disordered" evidence="1">
    <location>
        <begin position="61"/>
        <end position="221"/>
    </location>
</feature>
<gene>
    <name evidence="2" type="ORF">HJG63_008472</name>
</gene>
<evidence type="ECO:0000313" key="2">
    <source>
        <dbReference type="EMBL" id="KAF6422628.1"/>
    </source>
</evidence>
<protein>
    <submittedName>
        <fullName evidence="2">Uncharacterized protein</fullName>
    </submittedName>
</protein>
<keyword evidence="3" id="KW-1185">Reference proteome</keyword>
<reference evidence="2 3" key="1">
    <citation type="journal article" date="2020" name="Nature">
        <title>Six reference-quality genomes reveal evolution of bat adaptations.</title>
        <authorList>
            <person name="Jebb D."/>
            <person name="Huang Z."/>
            <person name="Pippel M."/>
            <person name="Hughes G.M."/>
            <person name="Lavrichenko K."/>
            <person name="Devanna P."/>
            <person name="Winkler S."/>
            <person name="Jermiin L.S."/>
            <person name="Skirmuntt E.C."/>
            <person name="Katzourakis A."/>
            <person name="Burkitt-Gray L."/>
            <person name="Ray D.A."/>
            <person name="Sullivan K.A.M."/>
            <person name="Roscito J.G."/>
            <person name="Kirilenko B.M."/>
            <person name="Davalos L.M."/>
            <person name="Corthals A.P."/>
            <person name="Power M.L."/>
            <person name="Jones G."/>
            <person name="Ransome R.D."/>
            <person name="Dechmann D.K.N."/>
            <person name="Locatelli A.G."/>
            <person name="Puechmaille S.J."/>
            <person name="Fedrigo O."/>
            <person name="Jarvis E.D."/>
            <person name="Hiller M."/>
            <person name="Vernes S.C."/>
            <person name="Myers E.W."/>
            <person name="Teeling E.C."/>
        </authorList>
    </citation>
    <scope>NUCLEOTIDE SEQUENCE [LARGE SCALE GENOMIC DNA]</scope>
    <source>
        <strain evidence="2">MRouAeg1</strain>
        <tissue evidence="2">Muscle</tissue>
    </source>
</reference>
<feature type="compositionally biased region" description="Basic and acidic residues" evidence="1">
    <location>
        <begin position="72"/>
        <end position="92"/>
    </location>
</feature>
<proteinExistence type="predicted"/>
<evidence type="ECO:0000313" key="3">
    <source>
        <dbReference type="Proteomes" id="UP000593571"/>
    </source>
</evidence>
<feature type="region of interest" description="Disordered" evidence="1">
    <location>
        <begin position="240"/>
        <end position="327"/>
    </location>
</feature>
<dbReference type="Proteomes" id="UP000593571">
    <property type="component" value="Unassembled WGS sequence"/>
</dbReference>
<organism evidence="2 3">
    <name type="scientific">Rousettus aegyptiacus</name>
    <name type="common">Egyptian fruit bat</name>
    <name type="synonym">Pteropus aegyptiacus</name>
    <dbReference type="NCBI Taxonomy" id="9407"/>
    <lineage>
        <taxon>Eukaryota</taxon>
        <taxon>Metazoa</taxon>
        <taxon>Chordata</taxon>
        <taxon>Craniata</taxon>
        <taxon>Vertebrata</taxon>
        <taxon>Euteleostomi</taxon>
        <taxon>Mammalia</taxon>
        <taxon>Eutheria</taxon>
        <taxon>Laurasiatheria</taxon>
        <taxon>Chiroptera</taxon>
        <taxon>Yinpterochiroptera</taxon>
        <taxon>Pteropodoidea</taxon>
        <taxon>Pteropodidae</taxon>
        <taxon>Rousettinae</taxon>
        <taxon>Rousettus</taxon>
    </lineage>
</organism>
<feature type="compositionally biased region" description="Low complexity" evidence="1">
    <location>
        <begin position="289"/>
        <end position="302"/>
    </location>
</feature>
<feature type="compositionally biased region" description="Basic and acidic residues" evidence="1">
    <location>
        <begin position="165"/>
        <end position="178"/>
    </location>
</feature>
<accession>A0A7J8DHI1</accession>
<dbReference type="EMBL" id="JACASE010000012">
    <property type="protein sequence ID" value="KAF6422628.1"/>
    <property type="molecule type" value="Genomic_DNA"/>
</dbReference>